<dbReference type="InterPro" id="IPR014030">
    <property type="entry name" value="Ketoacyl_synth_N"/>
</dbReference>
<dbReference type="InterPro" id="IPR020841">
    <property type="entry name" value="PKS_Beta-ketoAc_synthase_dom"/>
</dbReference>
<dbReference type="PROSITE" id="PS52004">
    <property type="entry name" value="KS3_2"/>
    <property type="match status" value="1"/>
</dbReference>
<keyword evidence="3 4" id="KW-0808">Transferase</keyword>
<dbReference type="AlphaFoldDB" id="A0A9X2HXB5"/>
<accession>A0A9X2HXB5</accession>
<dbReference type="RefSeq" id="WP_253968419.1">
    <property type="nucleotide sequence ID" value="NZ_JAMFTH010000004.1"/>
</dbReference>
<dbReference type="PANTHER" id="PTHR11712:SF320">
    <property type="entry name" value="BETA-KETOACYL SYNTHASE"/>
    <property type="match status" value="1"/>
</dbReference>
<gene>
    <name evidence="6" type="ORF">M6D89_12510</name>
</gene>
<dbReference type="SMART" id="SM00825">
    <property type="entry name" value="PKS_KS"/>
    <property type="match status" value="1"/>
</dbReference>
<dbReference type="PROSITE" id="PS00606">
    <property type="entry name" value="KS3_1"/>
    <property type="match status" value="1"/>
</dbReference>
<dbReference type="EC" id="2.3.1.179" evidence="6"/>
<comment type="caution">
    <text evidence="6">The sequence shown here is derived from an EMBL/GenBank/DDBJ whole genome shotgun (WGS) entry which is preliminary data.</text>
</comment>
<dbReference type="PANTHER" id="PTHR11712">
    <property type="entry name" value="POLYKETIDE SYNTHASE-RELATED"/>
    <property type="match status" value="1"/>
</dbReference>
<evidence type="ECO:0000259" key="5">
    <source>
        <dbReference type="PROSITE" id="PS52004"/>
    </source>
</evidence>
<evidence type="ECO:0000256" key="3">
    <source>
        <dbReference type="ARBA" id="ARBA00022679"/>
    </source>
</evidence>
<name>A0A9X2HXB5_9GAMM</name>
<protein>
    <submittedName>
        <fullName evidence="6">Beta-ketoacyl-ACP synthase</fullName>
        <ecNumber evidence="6">2.3.1.179</ecNumber>
    </submittedName>
</protein>
<evidence type="ECO:0000256" key="1">
    <source>
        <dbReference type="ARBA" id="ARBA00005194"/>
    </source>
</evidence>
<dbReference type="InterPro" id="IPR018201">
    <property type="entry name" value="Ketoacyl_synth_AS"/>
</dbReference>
<dbReference type="InterPro" id="IPR014031">
    <property type="entry name" value="Ketoacyl_synth_C"/>
</dbReference>
<dbReference type="EMBL" id="JAMFTH010000004">
    <property type="protein sequence ID" value="MCP8900123.1"/>
    <property type="molecule type" value="Genomic_DNA"/>
</dbReference>
<dbReference type="GO" id="GO:0005829">
    <property type="term" value="C:cytosol"/>
    <property type="evidence" value="ECO:0007669"/>
    <property type="project" value="TreeGrafter"/>
</dbReference>
<evidence type="ECO:0000313" key="6">
    <source>
        <dbReference type="EMBL" id="MCP8900123.1"/>
    </source>
</evidence>
<dbReference type="NCBIfam" id="NF006618">
    <property type="entry name" value="PRK09185.1"/>
    <property type="match status" value="1"/>
</dbReference>
<reference evidence="6" key="1">
    <citation type="submission" date="2022-05" db="EMBL/GenBank/DDBJ databases">
        <authorList>
            <person name="Sun H.-N."/>
        </authorList>
    </citation>
    <scope>NUCLEOTIDE SEQUENCE</scope>
    <source>
        <strain evidence="6">HB14</strain>
    </source>
</reference>
<reference evidence="6" key="2">
    <citation type="submission" date="2023-01" db="EMBL/GenBank/DDBJ databases">
        <title>Gilvimarinus xylanilyticus HB14 isolated from Caulerpa lentillifera aquaculture base in Hainan, China.</title>
        <authorList>
            <person name="Zhang Y.-J."/>
        </authorList>
    </citation>
    <scope>NUCLEOTIDE SEQUENCE</scope>
    <source>
        <strain evidence="6">HB14</strain>
    </source>
</reference>
<dbReference type="Gene3D" id="3.40.47.10">
    <property type="match status" value="1"/>
</dbReference>
<proteinExistence type="inferred from homology"/>
<dbReference type="InterPro" id="IPR000794">
    <property type="entry name" value="Beta-ketoacyl_synthase"/>
</dbReference>
<evidence type="ECO:0000256" key="2">
    <source>
        <dbReference type="ARBA" id="ARBA00008467"/>
    </source>
</evidence>
<comment type="pathway">
    <text evidence="1">Lipid metabolism; fatty acid biosynthesis.</text>
</comment>
<dbReference type="GO" id="GO:0004315">
    <property type="term" value="F:3-oxoacyl-[acyl-carrier-protein] synthase activity"/>
    <property type="evidence" value="ECO:0007669"/>
    <property type="project" value="UniProtKB-EC"/>
</dbReference>
<keyword evidence="7" id="KW-1185">Reference proteome</keyword>
<keyword evidence="6" id="KW-0012">Acyltransferase</keyword>
<dbReference type="GO" id="GO:0006633">
    <property type="term" value="P:fatty acid biosynthetic process"/>
    <property type="evidence" value="ECO:0007669"/>
    <property type="project" value="InterPro"/>
</dbReference>
<dbReference type="Pfam" id="PF02801">
    <property type="entry name" value="Ketoacyl-synt_C"/>
    <property type="match status" value="1"/>
</dbReference>
<sequence length="395" mass="40843">MTVYLTDLGLVNALGDSKQTIAPALFSGAKGLAKCDWIPGATTYTAPVLSALPSLPPALARYQSRNAQLAQAALLQLHDTLNVVRQRYQPGRIAVVAGTSTSGIAEGERAVAAQVEQGAVPADYQYAAQEIGNLGPLVAQLTGARGVAYTLSTACSSSAHALASAQRLLDSDMADAVIAGGADSLCRLTVNGFAALDSVSDAPCVPFSRNRCGINIGEAAAFFVVTREPLVHDIELMGAGASSDAHHISAPDPAGTGAELAIKRALQQAQLNPSSVNYVNLHGTGTPLNDAMEAGVIDRLFPHRPLCSSSKGQLGHTLGAAGANEAALMWLALNEGDGKLPPHCYDGEYDPEIAALNLVEVGQRLDTSGARVYLSNSFAFGGNNAAIIVGRRDGY</sequence>
<evidence type="ECO:0000256" key="4">
    <source>
        <dbReference type="RuleBase" id="RU003694"/>
    </source>
</evidence>
<organism evidence="6 7">
    <name type="scientific">Gilvimarinus xylanilyticus</name>
    <dbReference type="NCBI Taxonomy" id="2944139"/>
    <lineage>
        <taxon>Bacteria</taxon>
        <taxon>Pseudomonadati</taxon>
        <taxon>Pseudomonadota</taxon>
        <taxon>Gammaproteobacteria</taxon>
        <taxon>Cellvibrionales</taxon>
        <taxon>Cellvibrionaceae</taxon>
        <taxon>Gilvimarinus</taxon>
    </lineage>
</organism>
<dbReference type="InterPro" id="IPR016039">
    <property type="entry name" value="Thiolase-like"/>
</dbReference>
<dbReference type="Proteomes" id="UP001139319">
    <property type="component" value="Unassembled WGS sequence"/>
</dbReference>
<comment type="similarity">
    <text evidence="2 4">Belongs to the thiolase-like superfamily. Beta-ketoacyl-ACP synthases family.</text>
</comment>
<dbReference type="Pfam" id="PF00109">
    <property type="entry name" value="ketoacyl-synt"/>
    <property type="match status" value="1"/>
</dbReference>
<evidence type="ECO:0000313" key="7">
    <source>
        <dbReference type="Proteomes" id="UP001139319"/>
    </source>
</evidence>
<dbReference type="SUPFAM" id="SSF53901">
    <property type="entry name" value="Thiolase-like"/>
    <property type="match status" value="2"/>
</dbReference>
<feature type="domain" description="Ketosynthase family 3 (KS3)" evidence="5">
    <location>
        <begin position="1"/>
        <end position="391"/>
    </location>
</feature>